<dbReference type="InterPro" id="IPR009851">
    <property type="entry name" value="Mod_r"/>
</dbReference>
<dbReference type="InterPro" id="IPR037202">
    <property type="entry name" value="ESCRT_assembly_dom"/>
</dbReference>
<dbReference type="SUPFAM" id="SSF140111">
    <property type="entry name" value="Endosomal sorting complex assembly domain"/>
    <property type="match status" value="1"/>
</dbReference>
<dbReference type="CTD" id="31006"/>
<evidence type="ECO:0000256" key="5">
    <source>
        <dbReference type="ARBA" id="ARBA00022927"/>
    </source>
</evidence>
<dbReference type="Gene3D" id="1.10.287.660">
    <property type="entry name" value="Helix hairpin bin"/>
    <property type="match status" value="1"/>
</dbReference>
<evidence type="ECO:0000313" key="12">
    <source>
        <dbReference type="RefSeq" id="XP_030751140.1"/>
    </source>
</evidence>
<evidence type="ECO:0000256" key="9">
    <source>
        <dbReference type="SAM" id="MobiDB-lite"/>
    </source>
</evidence>
<evidence type="ECO:0000256" key="8">
    <source>
        <dbReference type="SAM" id="Coils"/>
    </source>
</evidence>
<dbReference type="PROSITE" id="PS51314">
    <property type="entry name" value="VPS37_C"/>
    <property type="match status" value="1"/>
</dbReference>
<dbReference type="GO" id="GO:0006612">
    <property type="term" value="P:protein targeting to membrane"/>
    <property type="evidence" value="ECO:0007669"/>
    <property type="project" value="TreeGrafter"/>
</dbReference>
<comment type="subcellular location">
    <subcellularLocation>
        <location evidence="1">Late endosome membrane</location>
        <topology evidence="1">Peripheral membrane protein</topology>
    </subcellularLocation>
</comment>
<keyword evidence="4" id="KW-0967">Endosome</keyword>
<accession>A0A6J2XJP2</accession>
<dbReference type="PANTHER" id="PTHR13678">
    <property type="entry name" value="VACUOLAR PROTEIN SORTING-ASSOCIATED PROTEIN 37"/>
    <property type="match status" value="1"/>
</dbReference>
<organism evidence="11 12">
    <name type="scientific">Sitophilus oryzae</name>
    <name type="common">Rice weevil</name>
    <name type="synonym">Curculio oryzae</name>
    <dbReference type="NCBI Taxonomy" id="7048"/>
    <lineage>
        <taxon>Eukaryota</taxon>
        <taxon>Metazoa</taxon>
        <taxon>Ecdysozoa</taxon>
        <taxon>Arthropoda</taxon>
        <taxon>Hexapoda</taxon>
        <taxon>Insecta</taxon>
        <taxon>Pterygota</taxon>
        <taxon>Neoptera</taxon>
        <taxon>Endopterygota</taxon>
        <taxon>Coleoptera</taxon>
        <taxon>Polyphaga</taxon>
        <taxon>Cucujiformia</taxon>
        <taxon>Curculionidae</taxon>
        <taxon>Dryophthorinae</taxon>
        <taxon>Sitophilus</taxon>
    </lineage>
</organism>
<evidence type="ECO:0000256" key="3">
    <source>
        <dbReference type="ARBA" id="ARBA00022448"/>
    </source>
</evidence>
<dbReference type="RefSeq" id="XP_030751140.1">
    <property type="nucleotide sequence ID" value="XM_030895280.1"/>
</dbReference>
<evidence type="ECO:0000256" key="2">
    <source>
        <dbReference type="ARBA" id="ARBA00007617"/>
    </source>
</evidence>
<comment type="similarity">
    <text evidence="2">Belongs to the VPS37 family.</text>
</comment>
<evidence type="ECO:0000256" key="7">
    <source>
        <dbReference type="PROSITE-ProRule" id="PRU00646"/>
    </source>
</evidence>
<dbReference type="AlphaFoldDB" id="A0A6J2XJP2"/>
<evidence type="ECO:0000256" key="1">
    <source>
        <dbReference type="ARBA" id="ARBA00004633"/>
    </source>
</evidence>
<reference evidence="12" key="1">
    <citation type="submission" date="2025-08" db="UniProtKB">
        <authorList>
            <consortium name="RefSeq"/>
        </authorList>
    </citation>
    <scope>IDENTIFICATION</scope>
    <source>
        <tissue evidence="12">Gonads</tissue>
    </source>
</reference>
<feature type="domain" description="VPS37 C-terminal" evidence="10">
    <location>
        <begin position="242"/>
        <end position="329"/>
    </location>
</feature>
<feature type="region of interest" description="Disordered" evidence="9">
    <location>
        <begin position="132"/>
        <end position="162"/>
    </location>
</feature>
<dbReference type="KEGG" id="soy:115878703"/>
<evidence type="ECO:0000313" key="11">
    <source>
        <dbReference type="Proteomes" id="UP000504635"/>
    </source>
</evidence>
<dbReference type="InterPro" id="IPR016135">
    <property type="entry name" value="UBQ-conjugating_enzyme/RWD"/>
</dbReference>
<keyword evidence="3 7" id="KW-0813">Transport</keyword>
<dbReference type="Pfam" id="PF07200">
    <property type="entry name" value="Mod_r"/>
    <property type="match status" value="1"/>
</dbReference>
<keyword evidence="5 7" id="KW-0653">Protein transport</keyword>
<dbReference type="GeneID" id="115878703"/>
<dbReference type="InParanoid" id="A0A6J2XJP2"/>
<comment type="function">
    <text evidence="6">Component of the ESCRT-I complex, a regulator of vesicular trafficking process. Required for the sorting of endocytic ubiquitinated cargos into multivesicular bodies. May be involved in cell growth and differentiation.</text>
</comment>
<feature type="coiled-coil region" evidence="8">
    <location>
        <begin position="196"/>
        <end position="230"/>
    </location>
</feature>
<keyword evidence="11" id="KW-1185">Reference proteome</keyword>
<dbReference type="GO" id="GO:0000813">
    <property type="term" value="C:ESCRT I complex"/>
    <property type="evidence" value="ECO:0007669"/>
    <property type="project" value="TreeGrafter"/>
</dbReference>
<proteinExistence type="inferred from homology"/>
<sequence length="329" mass="37617">MIPLFYNREAENRKRQITTLKIFNDNVIEIVSDLEYEIPFQCGGDKLTLKISLSHDFPVEKPVLSVSPMVYHPWVNENGVITSAPGLINFSVHSDLGRVVQAIIRDFQRNPPRLAANNNVISSNIPILGSADNRGSPNFQSRSSLSPPNDPTGQYQRKNNTASPFLDLNNLTVEELKFLNENDDRLMEFIEDIPPMRDQQKALDDLLVGIEELAEENLNKEEQIETLKEAVDSRIEEVNKLAFNNEKLYNVYQSLSEKYSPRNIQEELRKSAKEAEDESDKIADSFLQGDLDVDTFLNMFIKSKSLCQLRKTKEEKLCHQLDRLEKAGF</sequence>
<dbReference type="SUPFAM" id="SSF54495">
    <property type="entry name" value="UBC-like"/>
    <property type="match status" value="1"/>
</dbReference>
<evidence type="ECO:0000256" key="4">
    <source>
        <dbReference type="ARBA" id="ARBA00022753"/>
    </source>
</evidence>
<keyword evidence="8" id="KW-0175">Coiled coil</keyword>
<dbReference type="InterPro" id="IPR029012">
    <property type="entry name" value="Helix_hairpin_bin_sf"/>
</dbReference>
<dbReference type="GO" id="GO:0031902">
    <property type="term" value="C:late endosome membrane"/>
    <property type="evidence" value="ECO:0007669"/>
    <property type="project" value="UniProtKB-SubCell"/>
</dbReference>
<name>A0A6J2XJP2_SITOR</name>
<dbReference type="Proteomes" id="UP000504635">
    <property type="component" value="Unplaced"/>
</dbReference>
<dbReference type="OrthoDB" id="10260857at2759"/>
<dbReference type="GO" id="GO:0043162">
    <property type="term" value="P:ubiquitin-dependent protein catabolic process via the multivesicular body sorting pathway"/>
    <property type="evidence" value="ECO:0007669"/>
    <property type="project" value="TreeGrafter"/>
</dbReference>
<protein>
    <submittedName>
        <fullName evidence="12">Vacuolar protein sorting-associated protein 37A</fullName>
    </submittedName>
</protein>
<evidence type="ECO:0000259" key="10">
    <source>
        <dbReference type="PROSITE" id="PS51314"/>
    </source>
</evidence>
<feature type="compositionally biased region" description="Polar residues" evidence="9">
    <location>
        <begin position="133"/>
        <end position="162"/>
    </location>
</feature>
<dbReference type="GO" id="GO:0006623">
    <property type="term" value="P:protein targeting to vacuole"/>
    <property type="evidence" value="ECO:0007669"/>
    <property type="project" value="TreeGrafter"/>
</dbReference>
<evidence type="ECO:0000256" key="6">
    <source>
        <dbReference type="ARBA" id="ARBA00025010"/>
    </source>
</evidence>
<dbReference type="PANTHER" id="PTHR13678:SF25">
    <property type="entry name" value="EG:115C2.5 PROTEIN"/>
    <property type="match status" value="1"/>
</dbReference>
<dbReference type="FunCoup" id="A0A6J2XJP2">
    <property type="interactions" value="118"/>
</dbReference>
<gene>
    <name evidence="12" type="primary">LOC115878703</name>
</gene>
<dbReference type="CDD" id="cd11685">
    <property type="entry name" value="UEV_TSG101-like"/>
    <property type="match status" value="1"/>
</dbReference>